<dbReference type="GO" id="GO:0043027">
    <property type="term" value="F:cysteine-type endopeptidase inhibitor activity involved in apoptotic process"/>
    <property type="evidence" value="ECO:0007669"/>
    <property type="project" value="TreeGrafter"/>
</dbReference>
<protein>
    <submittedName>
        <fullName evidence="4">Iap-3</fullName>
    </submittedName>
</protein>
<dbReference type="CDD" id="cd00022">
    <property type="entry name" value="BIR"/>
    <property type="match status" value="2"/>
</dbReference>
<evidence type="ECO:0000256" key="1">
    <source>
        <dbReference type="PROSITE-ProRule" id="PRU00175"/>
    </source>
</evidence>
<feature type="compositionally biased region" description="Acidic residues" evidence="2">
    <location>
        <begin position="134"/>
        <end position="145"/>
    </location>
</feature>
<dbReference type="Gene3D" id="3.30.40.10">
    <property type="entry name" value="Zinc/RING finger domain, C3HC4 (zinc finger)"/>
    <property type="match status" value="1"/>
</dbReference>
<evidence type="ECO:0000313" key="5">
    <source>
        <dbReference type="Proteomes" id="UP000203240"/>
    </source>
</evidence>
<dbReference type="Proteomes" id="UP000203240">
    <property type="component" value="Segment"/>
</dbReference>
<dbReference type="RefSeq" id="YP_009049867.1">
    <property type="nucleotide sequence ID" value="NC_024625.1"/>
</dbReference>
<dbReference type="GO" id="GO:0051726">
    <property type="term" value="P:regulation of cell cycle"/>
    <property type="evidence" value="ECO:0007669"/>
    <property type="project" value="TreeGrafter"/>
</dbReference>
<keyword evidence="5" id="KW-1185">Reference proteome</keyword>
<dbReference type="OrthoDB" id="9255at10239"/>
<keyword evidence="1" id="KW-0863">Zinc-finger</keyword>
<dbReference type="GeneID" id="20003955"/>
<dbReference type="GO" id="GO:0090263">
    <property type="term" value="P:positive regulation of canonical Wnt signaling pathway"/>
    <property type="evidence" value="ECO:0007669"/>
    <property type="project" value="TreeGrafter"/>
</dbReference>
<accession>A0A068LKG3</accession>
<gene>
    <name evidence="4" type="ORF">pesp041</name>
</gene>
<dbReference type="GO" id="GO:0008270">
    <property type="term" value="F:zinc ion binding"/>
    <property type="evidence" value="ECO:0007669"/>
    <property type="project" value="UniProtKB-KW"/>
</dbReference>
<evidence type="ECO:0000259" key="3">
    <source>
        <dbReference type="PROSITE" id="PS50089"/>
    </source>
</evidence>
<dbReference type="SUPFAM" id="SSF57924">
    <property type="entry name" value="Inhibitor of apoptosis (IAP) repeat"/>
    <property type="match status" value="2"/>
</dbReference>
<dbReference type="EMBL" id="KM009991">
    <property type="protein sequence ID" value="AIE47772.1"/>
    <property type="molecule type" value="Genomic_DNA"/>
</dbReference>
<dbReference type="GO" id="GO:0061630">
    <property type="term" value="F:ubiquitin protein ligase activity"/>
    <property type="evidence" value="ECO:0007669"/>
    <property type="project" value="TreeGrafter"/>
</dbReference>
<dbReference type="Gene3D" id="1.10.1170.10">
    <property type="entry name" value="Inhibitor Of Apoptosis Protein (2mihbC-IAP-1), Chain A"/>
    <property type="match status" value="2"/>
</dbReference>
<dbReference type="InterPro" id="IPR050784">
    <property type="entry name" value="IAP"/>
</dbReference>
<name>A0A068LKG3_9ABAC</name>
<dbReference type="InterPro" id="IPR001841">
    <property type="entry name" value="Znf_RING"/>
</dbReference>
<keyword evidence="1" id="KW-0479">Metal-binding</keyword>
<organism evidence="4 5">
    <name type="scientific">Peridroma alphabaculovirus</name>
    <dbReference type="NCBI Taxonomy" id="1346829"/>
    <lineage>
        <taxon>Viruses</taxon>
        <taxon>Viruses incertae sedis</taxon>
        <taxon>Naldaviricetes</taxon>
        <taxon>Lefavirales</taxon>
        <taxon>Baculoviridae</taxon>
        <taxon>Alphabaculovirus</taxon>
    </lineage>
</organism>
<dbReference type="PANTHER" id="PTHR10044">
    <property type="entry name" value="INHIBITOR OF APOPTOSIS"/>
    <property type="match status" value="1"/>
</dbReference>
<feature type="domain" description="RING-type" evidence="3">
    <location>
        <begin position="305"/>
        <end position="340"/>
    </location>
</feature>
<dbReference type="PROSITE" id="PS50143">
    <property type="entry name" value="BIR_REPEAT_2"/>
    <property type="match status" value="2"/>
</dbReference>
<evidence type="ECO:0000256" key="2">
    <source>
        <dbReference type="SAM" id="MobiDB-lite"/>
    </source>
</evidence>
<feature type="compositionally biased region" description="Acidic residues" evidence="2">
    <location>
        <begin position="103"/>
        <end position="119"/>
    </location>
</feature>
<feature type="region of interest" description="Disordered" evidence="2">
    <location>
        <begin position="101"/>
        <end position="147"/>
    </location>
</feature>
<dbReference type="PROSITE" id="PS50089">
    <property type="entry name" value="ZF_RING_2"/>
    <property type="match status" value="1"/>
</dbReference>
<dbReference type="PROSITE" id="PS01282">
    <property type="entry name" value="BIR_REPEAT_1"/>
    <property type="match status" value="1"/>
</dbReference>
<dbReference type="Pfam" id="PF13920">
    <property type="entry name" value="zf-C3HC4_3"/>
    <property type="match status" value="1"/>
</dbReference>
<dbReference type="InterPro" id="IPR001370">
    <property type="entry name" value="BIR_rpt"/>
</dbReference>
<proteinExistence type="predicted"/>
<reference evidence="4 5" key="1">
    <citation type="journal article" date="2015" name="Genome Announc.">
        <title>A Distinct Group II Alphabaculovirus Isolated from a Peridroma Species.</title>
        <authorList>
            <person name="Rohrmann G.F."/>
            <person name="Erlandson M.A."/>
            <person name="Theilmann D.A."/>
        </authorList>
    </citation>
    <scope>NUCLEOTIDE SEQUENCE [LARGE SCALE GENOMIC DNA]</scope>
    <source>
        <strain evidence="4">GR_167</strain>
    </source>
</reference>
<keyword evidence="1" id="KW-0862">Zinc</keyword>
<dbReference type="PANTHER" id="PTHR10044:SF139">
    <property type="entry name" value="DEATH-ASSOCIATED INHIBITOR OF APOPTOSIS 2"/>
    <property type="match status" value="1"/>
</dbReference>
<dbReference type="Pfam" id="PF00653">
    <property type="entry name" value="BIR"/>
    <property type="match status" value="2"/>
</dbReference>
<evidence type="ECO:0000313" key="4">
    <source>
        <dbReference type="EMBL" id="AIE47772.1"/>
    </source>
</evidence>
<dbReference type="GO" id="GO:0031398">
    <property type="term" value="P:positive regulation of protein ubiquitination"/>
    <property type="evidence" value="ECO:0007669"/>
    <property type="project" value="TreeGrafter"/>
</dbReference>
<sequence>MNGRRTADTMAMQRYKKRLTSFATWPPDAKVSPEQLARNGFYYFGNGDTVRCAFCKVEIMRWMEGDDVATDHARWAPQCPFVKNLREWNEMNVDMPFHMMESSDSESDLDSNADPDSNTDNESYGYDECGWHEDNDDDDDDDDDTFPLHKGLVDLQARIDSFAGRWPENRRPTPWQLADAGFFYAGPGDRVMCFYYNCSMCAGGPDQEPWYEHARWFPSCPYVQKVKGKEFVQSVMSDACTIKQPATPWAPATDTLSFVAAASAATTSATPLTAPLAALSVTESAAKSVTESLNNDNDSGDALQCKICYEHKCDTCFLPCGHVVACYSCALAVFVCPLCRQNYCKVQKLFYA</sequence>
<dbReference type="SMART" id="SM00238">
    <property type="entry name" value="BIR"/>
    <property type="match status" value="2"/>
</dbReference>
<dbReference type="InterPro" id="IPR013083">
    <property type="entry name" value="Znf_RING/FYVE/PHD"/>
</dbReference>